<dbReference type="EMBL" id="CAICTM010000016">
    <property type="protein sequence ID" value="CAB9497198.1"/>
    <property type="molecule type" value="Genomic_DNA"/>
</dbReference>
<proteinExistence type="predicted"/>
<evidence type="ECO:0000256" key="1">
    <source>
        <dbReference type="SAM" id="MobiDB-lite"/>
    </source>
</evidence>
<feature type="region of interest" description="Disordered" evidence="1">
    <location>
        <begin position="165"/>
        <end position="191"/>
    </location>
</feature>
<evidence type="ECO:0000313" key="3">
    <source>
        <dbReference type="Proteomes" id="UP001153069"/>
    </source>
</evidence>
<dbReference type="Proteomes" id="UP001153069">
    <property type="component" value="Unassembled WGS sequence"/>
</dbReference>
<dbReference type="OrthoDB" id="197675at2759"/>
<name>A0A9N8H077_9STRA</name>
<dbReference type="AlphaFoldDB" id="A0A9N8H077"/>
<sequence>MTSSISDGTNSNSTWLIEGKRVVLQGLKAASHLNGKKGVVIRDPIIEAAGRYKIQLSSSSLSDDDGEGNKGGAIAMSVKPVNLVPLDLPQGAAAEDADMDAAAAEPLALTAQSAAAAPRQKKYRPKVYMSARPGAYKASYDWRAVLPGQPIPRGMEVIMALTSSSKDGEGDNRAAGGNNSDNNSQDDEVQPTLARIPRAWKLDVRVRLQVGTGTSSYDMVRCEVERTTTMADVKTAVLAGMRQKKLVGNDANTNTILVPVLLFVDDEPWGGTDDETVETAMLFGKQVSCQYKKV</sequence>
<evidence type="ECO:0000313" key="2">
    <source>
        <dbReference type="EMBL" id="CAB9497198.1"/>
    </source>
</evidence>
<protein>
    <submittedName>
        <fullName evidence="2">Uncharacterized protein</fullName>
    </submittedName>
</protein>
<gene>
    <name evidence="2" type="ORF">SEMRO_16_G011510.1</name>
</gene>
<keyword evidence="3" id="KW-1185">Reference proteome</keyword>
<accession>A0A9N8H077</accession>
<feature type="compositionally biased region" description="Low complexity" evidence="1">
    <location>
        <begin position="173"/>
        <end position="183"/>
    </location>
</feature>
<comment type="caution">
    <text evidence="2">The sequence shown here is derived from an EMBL/GenBank/DDBJ whole genome shotgun (WGS) entry which is preliminary data.</text>
</comment>
<organism evidence="2 3">
    <name type="scientific">Seminavis robusta</name>
    <dbReference type="NCBI Taxonomy" id="568900"/>
    <lineage>
        <taxon>Eukaryota</taxon>
        <taxon>Sar</taxon>
        <taxon>Stramenopiles</taxon>
        <taxon>Ochrophyta</taxon>
        <taxon>Bacillariophyta</taxon>
        <taxon>Bacillariophyceae</taxon>
        <taxon>Bacillariophycidae</taxon>
        <taxon>Naviculales</taxon>
        <taxon>Naviculaceae</taxon>
        <taxon>Seminavis</taxon>
    </lineage>
</organism>
<reference evidence="2" key="1">
    <citation type="submission" date="2020-06" db="EMBL/GenBank/DDBJ databases">
        <authorList>
            <consortium name="Plant Systems Biology data submission"/>
        </authorList>
    </citation>
    <scope>NUCLEOTIDE SEQUENCE</scope>
    <source>
        <strain evidence="2">D6</strain>
    </source>
</reference>